<evidence type="ECO:0000256" key="1">
    <source>
        <dbReference type="SAM" id="Phobius"/>
    </source>
</evidence>
<dbReference type="EMBL" id="CP028903">
    <property type="protein sequence ID" value="AWB07486.1"/>
    <property type="molecule type" value="Genomic_DNA"/>
</dbReference>
<keyword evidence="1" id="KW-0812">Transmembrane</keyword>
<protein>
    <submittedName>
        <fullName evidence="2">Uncharacterized protein</fullName>
    </submittedName>
</protein>
<dbReference type="Proteomes" id="UP000077405">
    <property type="component" value="Plasmid pYZ2"/>
</dbReference>
<feature type="transmembrane region" description="Helical" evidence="1">
    <location>
        <begin position="34"/>
        <end position="51"/>
    </location>
</feature>
<dbReference type="AlphaFoldDB" id="A0A2R4VSS3"/>
<proteinExistence type="predicted"/>
<evidence type="ECO:0000313" key="3">
    <source>
        <dbReference type="Proteomes" id="UP000077405"/>
    </source>
</evidence>
<name>A0A2R4VSS3_9PROT</name>
<feature type="transmembrane region" description="Helical" evidence="1">
    <location>
        <begin position="63"/>
        <end position="79"/>
    </location>
</feature>
<reference evidence="2 3" key="1">
    <citation type="submission" date="2018-04" db="EMBL/GenBank/DDBJ databases">
        <title>Complete genome sequence of the nitrogen-fixing bacterium Azospirillum humicireducens type strain SgZ-5.</title>
        <authorList>
            <person name="Yu Z."/>
        </authorList>
    </citation>
    <scope>NUCLEOTIDE SEQUENCE [LARGE SCALE GENOMIC DNA]</scope>
    <source>
        <strain evidence="2 3">SgZ-5</strain>
        <plasmid evidence="2 3">pYZ2</plasmid>
    </source>
</reference>
<organism evidence="2 3">
    <name type="scientific">Azospirillum humicireducens</name>
    <dbReference type="NCBI Taxonomy" id="1226968"/>
    <lineage>
        <taxon>Bacteria</taxon>
        <taxon>Pseudomonadati</taxon>
        <taxon>Pseudomonadota</taxon>
        <taxon>Alphaproteobacteria</taxon>
        <taxon>Rhodospirillales</taxon>
        <taxon>Azospirillaceae</taxon>
        <taxon>Azospirillum</taxon>
    </lineage>
</organism>
<feature type="transmembrane region" description="Helical" evidence="1">
    <location>
        <begin position="99"/>
        <end position="123"/>
    </location>
</feature>
<geneLocation type="plasmid" evidence="2 3">
    <name>pYZ2</name>
</geneLocation>
<gene>
    <name evidence="2" type="ORF">A6A40_20895</name>
</gene>
<dbReference type="KEGG" id="ahu:A6A40_20895"/>
<evidence type="ECO:0000313" key="2">
    <source>
        <dbReference type="EMBL" id="AWB07486.1"/>
    </source>
</evidence>
<keyword evidence="3" id="KW-1185">Reference proteome</keyword>
<sequence length="124" mass="13256">MHWRELALSALFLACAFRERGQDHDSLGTTGGRALFWALPLAAVGIARLYLIALPLAHDHPAAMWLPLCGLSMVLAYLAGPQLPALPWRLTRPTEWGEFLTGAGAGAAISAVLVAGHVDFLALM</sequence>
<accession>A0A2R4VSS3</accession>
<keyword evidence="1" id="KW-1133">Transmembrane helix</keyword>
<keyword evidence="2" id="KW-0614">Plasmid</keyword>
<keyword evidence="1" id="KW-0472">Membrane</keyword>